<protein>
    <submittedName>
        <fullName evidence="1">Uncharacterized protein</fullName>
    </submittedName>
</protein>
<evidence type="ECO:0000313" key="2">
    <source>
        <dbReference type="Proteomes" id="UP001354649"/>
    </source>
</evidence>
<dbReference type="Proteomes" id="UP001354649">
    <property type="component" value="Unassembled WGS sequence"/>
</dbReference>
<proteinExistence type="predicted"/>
<dbReference type="RefSeq" id="WP_197049038.1">
    <property type="nucleotide sequence ID" value="NZ_JBEYSH010000047.1"/>
</dbReference>
<accession>A0ABD5JKP2</accession>
<sequence>MRRRRRRSTAEQAASPAFRAVARMGVLRCAVPAPPALAVRLCSASTPTP</sequence>
<name>A0ABD5JKP2_9ACTN</name>
<reference evidence="1 2" key="1">
    <citation type="submission" date="2023-11" db="EMBL/GenBank/DDBJ databases">
        <title>30 novel species of actinomycetes from the DSMZ collection.</title>
        <authorList>
            <person name="Nouioui I."/>
        </authorList>
    </citation>
    <scope>NUCLEOTIDE SEQUENCE [LARGE SCALE GENOMIC DNA]</scope>
    <source>
        <strain evidence="1 2">DSM 41602</strain>
    </source>
</reference>
<comment type="caution">
    <text evidence="1">The sequence shown here is derived from an EMBL/GenBank/DDBJ whole genome shotgun (WGS) entry which is preliminary data.</text>
</comment>
<dbReference type="AlphaFoldDB" id="A0ABD5JKP2"/>
<evidence type="ECO:0000313" key="1">
    <source>
        <dbReference type="EMBL" id="MEE4588117.1"/>
    </source>
</evidence>
<gene>
    <name evidence="1" type="ORF">V2K49_34380</name>
</gene>
<organism evidence="1 2">
    <name type="scientific">Streptomyces antimycoticus</name>
    <dbReference type="NCBI Taxonomy" id="68175"/>
    <lineage>
        <taxon>Bacteria</taxon>
        <taxon>Bacillati</taxon>
        <taxon>Actinomycetota</taxon>
        <taxon>Actinomycetes</taxon>
        <taxon>Kitasatosporales</taxon>
        <taxon>Streptomycetaceae</taxon>
        <taxon>Streptomyces</taxon>
        <taxon>Streptomyces violaceusniger group</taxon>
    </lineage>
</organism>
<dbReference type="EMBL" id="JAZBJQ010000030">
    <property type="protein sequence ID" value="MEE4588117.1"/>
    <property type="molecule type" value="Genomic_DNA"/>
</dbReference>